<evidence type="ECO:0000313" key="1">
    <source>
        <dbReference type="EMBL" id="OAT13643.1"/>
    </source>
</evidence>
<dbReference type="KEGG" id="bgh:BDBG_08808"/>
<reference evidence="2" key="1">
    <citation type="journal article" date="2015" name="PLoS Genet.">
        <title>The dynamic genome and transcriptome of the human fungal pathogen Blastomyces and close relative Emmonsia.</title>
        <authorList>
            <person name="Munoz J.F."/>
            <person name="Gauthier G.M."/>
            <person name="Desjardins C.A."/>
            <person name="Gallo J.E."/>
            <person name="Holder J."/>
            <person name="Sullivan T.D."/>
            <person name="Marty A.J."/>
            <person name="Carmen J.C."/>
            <person name="Chen Z."/>
            <person name="Ding L."/>
            <person name="Gujja S."/>
            <person name="Magrini V."/>
            <person name="Misas E."/>
            <person name="Mitreva M."/>
            <person name="Priest M."/>
            <person name="Saif S."/>
            <person name="Whiston E.A."/>
            <person name="Young S."/>
            <person name="Zeng Q."/>
            <person name="Goldman W.E."/>
            <person name="Mardis E.R."/>
            <person name="Taylor J.W."/>
            <person name="McEwen J.G."/>
            <person name="Clay O.K."/>
            <person name="Klein B.S."/>
            <person name="Cuomo C.A."/>
        </authorList>
    </citation>
    <scope>NUCLEOTIDE SEQUENCE [LARGE SCALE GENOMIC DNA]</scope>
    <source>
        <strain evidence="2">SLH14081</strain>
    </source>
</reference>
<accession>A0A179V0R6</accession>
<dbReference type="OrthoDB" id="10530488at2759"/>
<name>A0A179V0R6_BLAGS</name>
<proteinExistence type="predicted"/>
<keyword evidence="2" id="KW-1185">Reference proteome</keyword>
<sequence>MTLLVYIRQIPDRSLCQEPSDSPGEEAMMLCRLLLGAELAGEVYCAIPGSPLLVCLIRTLFRQPFPWDIAPLGILQERWLSALPGDLVLIRYSQRAVLIAWGYGVKK</sequence>
<organism evidence="1 2">
    <name type="scientific">Blastomyces gilchristii (strain SLH14081)</name>
    <name type="common">Blastomyces dermatitidis</name>
    <dbReference type="NCBI Taxonomy" id="559298"/>
    <lineage>
        <taxon>Eukaryota</taxon>
        <taxon>Fungi</taxon>
        <taxon>Dikarya</taxon>
        <taxon>Ascomycota</taxon>
        <taxon>Pezizomycotina</taxon>
        <taxon>Eurotiomycetes</taxon>
        <taxon>Eurotiomycetidae</taxon>
        <taxon>Onygenales</taxon>
        <taxon>Ajellomycetaceae</taxon>
        <taxon>Blastomyces</taxon>
    </lineage>
</organism>
<protein>
    <submittedName>
        <fullName evidence="1">Uncharacterized protein</fullName>
    </submittedName>
</protein>
<dbReference type="EMBL" id="GG657476">
    <property type="protein sequence ID" value="OAT13643.1"/>
    <property type="molecule type" value="Genomic_DNA"/>
</dbReference>
<dbReference type="AlphaFoldDB" id="A0A179V0R6"/>
<dbReference type="GeneID" id="8508502"/>
<gene>
    <name evidence="1" type="ORF">BDBG_08808</name>
</gene>
<dbReference type="VEuPathDB" id="FungiDB:BDBG_08808"/>
<evidence type="ECO:0000313" key="2">
    <source>
        <dbReference type="Proteomes" id="UP000002038"/>
    </source>
</evidence>
<dbReference type="Proteomes" id="UP000002038">
    <property type="component" value="Unassembled WGS sequence"/>
</dbReference>
<dbReference type="RefSeq" id="XP_031581020.1">
    <property type="nucleotide sequence ID" value="XM_031723735.1"/>
</dbReference>